<evidence type="ECO:0000259" key="1">
    <source>
        <dbReference type="PROSITE" id="PS50943"/>
    </source>
</evidence>
<dbReference type="SMART" id="SM00530">
    <property type="entry name" value="HTH_XRE"/>
    <property type="match status" value="1"/>
</dbReference>
<dbReference type="AlphaFoldDB" id="A0A543J5Q8"/>
<dbReference type="InterPro" id="IPR010982">
    <property type="entry name" value="Lambda_DNA-bd_dom_sf"/>
</dbReference>
<dbReference type="PROSITE" id="PS50943">
    <property type="entry name" value="HTH_CROC1"/>
    <property type="match status" value="1"/>
</dbReference>
<accession>A0A543J5Q8</accession>
<dbReference type="Pfam" id="PF13560">
    <property type="entry name" value="HTH_31"/>
    <property type="match status" value="1"/>
</dbReference>
<dbReference type="Gene3D" id="1.10.260.40">
    <property type="entry name" value="lambda repressor-like DNA-binding domains"/>
    <property type="match status" value="1"/>
</dbReference>
<dbReference type="Pfam" id="PF19054">
    <property type="entry name" value="DUF5753"/>
    <property type="match status" value="1"/>
</dbReference>
<sequence length="276" mass="31236">MGSAQTRELGEELRRLRQRRGHSTADLARYLGYSEAWLSKIESGTRRASPWEIDVLLGFCDADLATRDRINRLVDEPVTGHFLRPHPGRAPDELTVLAVHEAVASTITCYERSAVPALVQTEGYARAALAHCQDVEQAVRRRLERWQRLRFRTSCTALFFVHESMLSDASDDEIPRDQAATLASLVTDTPNVRVRLVPTTTDPLLRHDFTVMTFEAPVEPLAYSQTQHATVFAEGDHARAYRSALDRLDQVALDPDQSVRTLYRLADTRTRSRRPD</sequence>
<dbReference type="InterPro" id="IPR001387">
    <property type="entry name" value="Cro/C1-type_HTH"/>
</dbReference>
<dbReference type="SUPFAM" id="SSF47413">
    <property type="entry name" value="lambda repressor-like DNA-binding domains"/>
    <property type="match status" value="1"/>
</dbReference>
<gene>
    <name evidence="2" type="ORF">FHX81_0441</name>
</gene>
<evidence type="ECO:0000313" key="3">
    <source>
        <dbReference type="Proteomes" id="UP000316628"/>
    </source>
</evidence>
<evidence type="ECO:0000313" key="2">
    <source>
        <dbReference type="EMBL" id="TQM78185.1"/>
    </source>
</evidence>
<protein>
    <submittedName>
        <fullName evidence="2">Helix-turn-helix protein</fullName>
    </submittedName>
</protein>
<name>A0A543J5Q8_9PSEU</name>
<reference evidence="2 3" key="1">
    <citation type="submission" date="2019-06" db="EMBL/GenBank/DDBJ databases">
        <title>Sequencing the genomes of 1000 actinobacteria strains.</title>
        <authorList>
            <person name="Klenk H.-P."/>
        </authorList>
    </citation>
    <scope>NUCLEOTIDE SEQUENCE [LARGE SCALE GENOMIC DNA]</scope>
    <source>
        <strain evidence="2 3">DSM 45456</strain>
    </source>
</reference>
<comment type="caution">
    <text evidence="2">The sequence shown here is derived from an EMBL/GenBank/DDBJ whole genome shotgun (WGS) entry which is preliminary data.</text>
</comment>
<organism evidence="2 3">
    <name type="scientific">Saccharothrix saharensis</name>
    <dbReference type="NCBI Taxonomy" id="571190"/>
    <lineage>
        <taxon>Bacteria</taxon>
        <taxon>Bacillati</taxon>
        <taxon>Actinomycetota</taxon>
        <taxon>Actinomycetes</taxon>
        <taxon>Pseudonocardiales</taxon>
        <taxon>Pseudonocardiaceae</taxon>
        <taxon>Saccharothrix</taxon>
    </lineage>
</organism>
<dbReference type="CDD" id="cd00093">
    <property type="entry name" value="HTH_XRE"/>
    <property type="match status" value="1"/>
</dbReference>
<proteinExistence type="predicted"/>
<dbReference type="EMBL" id="VFPP01000001">
    <property type="protein sequence ID" value="TQM78185.1"/>
    <property type="molecule type" value="Genomic_DNA"/>
</dbReference>
<dbReference type="Proteomes" id="UP000316628">
    <property type="component" value="Unassembled WGS sequence"/>
</dbReference>
<dbReference type="InterPro" id="IPR043917">
    <property type="entry name" value="DUF5753"/>
</dbReference>
<feature type="domain" description="HTH cro/C1-type" evidence="1">
    <location>
        <begin position="13"/>
        <end position="67"/>
    </location>
</feature>
<dbReference type="GO" id="GO:0003677">
    <property type="term" value="F:DNA binding"/>
    <property type="evidence" value="ECO:0007669"/>
    <property type="project" value="InterPro"/>
</dbReference>
<keyword evidence="3" id="KW-1185">Reference proteome</keyword>